<dbReference type="Gramene" id="OPUNC03G17250.1">
    <property type="protein sequence ID" value="OPUNC03G17250.1"/>
    <property type="gene ID" value="OPUNC03G17250"/>
</dbReference>
<keyword evidence="6" id="KW-0479">Metal-binding</keyword>
<proteinExistence type="predicted"/>
<dbReference type="GO" id="GO:0061630">
    <property type="term" value="F:ubiquitin protein ligase activity"/>
    <property type="evidence" value="ECO:0007669"/>
    <property type="project" value="UniProtKB-EC"/>
</dbReference>
<dbReference type="GO" id="GO:0016020">
    <property type="term" value="C:membrane"/>
    <property type="evidence" value="ECO:0007669"/>
    <property type="project" value="UniProtKB-SubCell"/>
</dbReference>
<sequence>MAPTKNNVPWFLEDATGRLHVVEAHKATDFTLNRESSVFEENKQLCSRCQLCGQEGSVKIVGLERIERVLPTGTTFTVVGEAYKDRGTVLIKRPRSLGRFYVSRRSIDQIISDLKKTSTGDDAAAAIFTFSGGVLLACHALL</sequence>
<keyword evidence="11" id="KW-0472">Membrane</keyword>
<dbReference type="InterPro" id="IPR044231">
    <property type="entry name" value="SP1/SPL1"/>
</dbReference>
<evidence type="ECO:0000256" key="9">
    <source>
        <dbReference type="ARBA" id="ARBA00022833"/>
    </source>
</evidence>
<protein>
    <recommendedName>
        <fullName evidence="3">RING-type E3 ubiquitin transferase</fullName>
        <ecNumber evidence="3">2.3.2.27</ecNumber>
    </recommendedName>
</protein>
<evidence type="ECO:0000256" key="1">
    <source>
        <dbReference type="ARBA" id="ARBA00000900"/>
    </source>
</evidence>
<keyword evidence="9" id="KW-0862">Zinc</keyword>
<keyword evidence="5" id="KW-0812">Transmembrane</keyword>
<dbReference type="eggNOG" id="KOG1571">
    <property type="taxonomic scope" value="Eukaryota"/>
</dbReference>
<dbReference type="STRING" id="4537.A0A0E0KDY6"/>
<dbReference type="OMA" id="RAFACCX"/>
<dbReference type="GO" id="GO:0016567">
    <property type="term" value="P:protein ubiquitination"/>
    <property type="evidence" value="ECO:0007669"/>
    <property type="project" value="InterPro"/>
</dbReference>
<keyword evidence="4" id="KW-0808">Transferase</keyword>
<reference evidence="13" key="1">
    <citation type="submission" date="2015-04" db="UniProtKB">
        <authorList>
            <consortium name="EnsemblPlants"/>
        </authorList>
    </citation>
    <scope>IDENTIFICATION</scope>
</reference>
<evidence type="ECO:0000256" key="6">
    <source>
        <dbReference type="ARBA" id="ARBA00022723"/>
    </source>
</evidence>
<comment type="subcellular location">
    <subcellularLocation>
        <location evidence="2">Membrane</location>
        <topology evidence="2">Multi-pass membrane protein</topology>
    </subcellularLocation>
</comment>
<reference evidence="13" key="2">
    <citation type="submission" date="2018-05" db="EMBL/GenBank/DDBJ databases">
        <title>OpunRS2 (Oryza punctata Reference Sequence Version 2).</title>
        <authorList>
            <person name="Zhang J."/>
            <person name="Kudrna D."/>
            <person name="Lee S."/>
            <person name="Talag J."/>
            <person name="Welchert J."/>
            <person name="Wing R.A."/>
        </authorList>
    </citation>
    <scope>NUCLEOTIDE SEQUENCE [LARGE SCALE GENOMIC DNA]</scope>
</reference>
<evidence type="ECO:0000256" key="7">
    <source>
        <dbReference type="ARBA" id="ARBA00022771"/>
    </source>
</evidence>
<dbReference type="EnsemblPlants" id="OPUNC03G17250.1">
    <property type="protein sequence ID" value="OPUNC03G17250.1"/>
    <property type="gene ID" value="OPUNC03G17250"/>
</dbReference>
<evidence type="ECO:0000256" key="10">
    <source>
        <dbReference type="ARBA" id="ARBA00022989"/>
    </source>
</evidence>
<evidence type="ECO:0000313" key="14">
    <source>
        <dbReference type="Proteomes" id="UP000026962"/>
    </source>
</evidence>
<keyword evidence="8" id="KW-0833">Ubl conjugation pathway</keyword>
<evidence type="ECO:0000256" key="3">
    <source>
        <dbReference type="ARBA" id="ARBA00012483"/>
    </source>
</evidence>
<keyword evidence="7" id="KW-0863">Zinc-finger</keyword>
<evidence type="ECO:0000256" key="5">
    <source>
        <dbReference type="ARBA" id="ARBA00022692"/>
    </source>
</evidence>
<dbReference type="PANTHER" id="PTHR47568">
    <property type="match status" value="1"/>
</dbReference>
<evidence type="ECO:0000256" key="11">
    <source>
        <dbReference type="ARBA" id="ARBA00023136"/>
    </source>
</evidence>
<dbReference type="AlphaFoldDB" id="A0A0E0KDY6"/>
<name>A0A0E0KDY6_ORYPU</name>
<evidence type="ECO:0000256" key="4">
    <source>
        <dbReference type="ARBA" id="ARBA00022679"/>
    </source>
</evidence>
<evidence type="ECO:0000313" key="13">
    <source>
        <dbReference type="EnsemblPlants" id="OPUNC03G17250.1"/>
    </source>
</evidence>
<dbReference type="EC" id="2.3.2.27" evidence="3"/>
<organism evidence="13">
    <name type="scientific">Oryza punctata</name>
    <name type="common">Red rice</name>
    <dbReference type="NCBI Taxonomy" id="4537"/>
    <lineage>
        <taxon>Eukaryota</taxon>
        <taxon>Viridiplantae</taxon>
        <taxon>Streptophyta</taxon>
        <taxon>Embryophyta</taxon>
        <taxon>Tracheophyta</taxon>
        <taxon>Spermatophyta</taxon>
        <taxon>Magnoliopsida</taxon>
        <taxon>Liliopsida</taxon>
        <taxon>Poales</taxon>
        <taxon>Poaceae</taxon>
        <taxon>BOP clade</taxon>
        <taxon>Oryzoideae</taxon>
        <taxon>Oryzeae</taxon>
        <taxon>Oryzinae</taxon>
        <taxon>Oryza</taxon>
    </lineage>
</organism>
<comment type="catalytic activity">
    <reaction evidence="1">
        <text>S-ubiquitinyl-[E2 ubiquitin-conjugating enzyme]-L-cysteine + [acceptor protein]-L-lysine = [E2 ubiquitin-conjugating enzyme]-L-cysteine + N(6)-ubiquitinyl-[acceptor protein]-L-lysine.</text>
        <dbReference type="EC" id="2.3.2.27"/>
    </reaction>
</comment>
<accession>A0A0E0KDY6</accession>
<dbReference type="HOGENOM" id="CLU_1943577_0_0_1"/>
<evidence type="ECO:0000256" key="8">
    <source>
        <dbReference type="ARBA" id="ARBA00022786"/>
    </source>
</evidence>
<dbReference type="Proteomes" id="UP000026962">
    <property type="component" value="Chromosome 3"/>
</dbReference>
<dbReference type="InterPro" id="IPR022170">
    <property type="entry name" value="MUL1-like"/>
</dbReference>
<dbReference type="Pfam" id="PF12483">
    <property type="entry name" value="GIDE"/>
    <property type="match status" value="1"/>
</dbReference>
<keyword evidence="14" id="KW-1185">Reference proteome</keyword>
<dbReference type="GO" id="GO:0008270">
    <property type="term" value="F:zinc ion binding"/>
    <property type="evidence" value="ECO:0007669"/>
    <property type="project" value="UniProtKB-KW"/>
</dbReference>
<dbReference type="PANTHER" id="PTHR47568:SF2">
    <property type="entry name" value="E3 UBIQUITIN-PROTEIN LIGASE SP1-RELATED"/>
    <property type="match status" value="1"/>
</dbReference>
<evidence type="ECO:0000256" key="2">
    <source>
        <dbReference type="ARBA" id="ARBA00004141"/>
    </source>
</evidence>
<evidence type="ECO:0000259" key="12">
    <source>
        <dbReference type="Pfam" id="PF12483"/>
    </source>
</evidence>
<feature type="domain" description="E3 Ubiquitin ligase MUL1-like" evidence="12">
    <location>
        <begin position="2"/>
        <end position="131"/>
    </location>
</feature>
<keyword evidence="10" id="KW-1133">Transmembrane helix</keyword>